<evidence type="ECO:0008006" key="4">
    <source>
        <dbReference type="Google" id="ProtNLM"/>
    </source>
</evidence>
<sequence>MTEPGALAPADADLDVRDAPPPGLWQRMRADPQYAPEYLALEAVTRIGPQAAAWVARMRTMYPTMHPDGLAQLAVKRFRRHARFTGAVSGSVGLPGAIADLATLAWTQSRLVLHLAAVYGVDPTHPDRATDLLVLQRVHKATEAARLALGVAQGREGVGAALAKGVGTTASRAPVGRALGRLSWKLAQMAGMRAVRKVAAKAIPFAAIIFGAWANSSTVNDLASRAINRYRPPALTAVPHPRPASR</sequence>
<dbReference type="Pfam" id="PF12787">
    <property type="entry name" value="EcsC"/>
    <property type="match status" value="1"/>
</dbReference>
<accession>A0A8J3JZW0</accession>
<dbReference type="Proteomes" id="UP000619293">
    <property type="component" value="Unassembled WGS sequence"/>
</dbReference>
<keyword evidence="3" id="KW-1185">Reference proteome</keyword>
<feature type="region of interest" description="Disordered" evidence="1">
    <location>
        <begin position="1"/>
        <end position="22"/>
    </location>
</feature>
<evidence type="ECO:0000313" key="3">
    <source>
        <dbReference type="Proteomes" id="UP000619293"/>
    </source>
</evidence>
<dbReference type="RefSeq" id="WP_191839157.1">
    <property type="nucleotide sequence ID" value="NZ_BAAALB010000006.1"/>
</dbReference>
<protein>
    <recommendedName>
        <fullName evidence="4">EcsC protein family protein</fullName>
    </recommendedName>
</protein>
<feature type="compositionally biased region" description="Low complexity" evidence="1">
    <location>
        <begin position="1"/>
        <end position="11"/>
    </location>
</feature>
<proteinExistence type="predicted"/>
<evidence type="ECO:0000313" key="2">
    <source>
        <dbReference type="EMBL" id="GIF94161.1"/>
    </source>
</evidence>
<comment type="caution">
    <text evidence="2">The sequence shown here is derived from an EMBL/GenBank/DDBJ whole genome shotgun (WGS) entry which is preliminary data.</text>
</comment>
<reference evidence="2 3" key="1">
    <citation type="submission" date="2021-01" db="EMBL/GenBank/DDBJ databases">
        <title>Whole genome shotgun sequence of Catellatospora chokoriensis NBRC 107358.</title>
        <authorList>
            <person name="Komaki H."/>
            <person name="Tamura T."/>
        </authorList>
    </citation>
    <scope>NUCLEOTIDE SEQUENCE [LARGE SCALE GENOMIC DNA]</scope>
    <source>
        <strain evidence="2 3">NBRC 107358</strain>
    </source>
</reference>
<dbReference type="EMBL" id="BONG01000084">
    <property type="protein sequence ID" value="GIF94161.1"/>
    <property type="molecule type" value="Genomic_DNA"/>
</dbReference>
<gene>
    <name evidence="2" type="ORF">Cch02nite_76050</name>
</gene>
<evidence type="ECO:0000256" key="1">
    <source>
        <dbReference type="SAM" id="MobiDB-lite"/>
    </source>
</evidence>
<dbReference type="InterPro" id="IPR024787">
    <property type="entry name" value="EcsC"/>
</dbReference>
<name>A0A8J3JZW0_9ACTN</name>
<organism evidence="2 3">
    <name type="scientific">Catellatospora chokoriensis</name>
    <dbReference type="NCBI Taxonomy" id="310353"/>
    <lineage>
        <taxon>Bacteria</taxon>
        <taxon>Bacillati</taxon>
        <taxon>Actinomycetota</taxon>
        <taxon>Actinomycetes</taxon>
        <taxon>Micromonosporales</taxon>
        <taxon>Micromonosporaceae</taxon>
        <taxon>Catellatospora</taxon>
    </lineage>
</organism>
<dbReference type="AlphaFoldDB" id="A0A8J3JZW0"/>